<dbReference type="InterPro" id="IPR050763">
    <property type="entry name" value="ABC_transporter_ATP-binding"/>
</dbReference>
<evidence type="ECO:0000256" key="4">
    <source>
        <dbReference type="ARBA" id="ARBA00022840"/>
    </source>
</evidence>
<evidence type="ECO:0000313" key="6">
    <source>
        <dbReference type="EMBL" id="KKK82770.1"/>
    </source>
</evidence>
<proteinExistence type="inferred from homology"/>
<evidence type="ECO:0000256" key="5">
    <source>
        <dbReference type="SAM" id="MobiDB-lite"/>
    </source>
</evidence>
<feature type="region of interest" description="Disordered" evidence="5">
    <location>
        <begin position="256"/>
        <end position="278"/>
    </location>
</feature>
<dbReference type="AlphaFoldDB" id="A0A0F8Z9Z6"/>
<protein>
    <recommendedName>
        <fullName evidence="7">ABC transporter domain-containing protein</fullName>
    </recommendedName>
</protein>
<evidence type="ECO:0008006" key="7">
    <source>
        <dbReference type="Google" id="ProtNLM"/>
    </source>
</evidence>
<dbReference type="Pfam" id="PF13479">
    <property type="entry name" value="AAA_24"/>
    <property type="match status" value="1"/>
</dbReference>
<evidence type="ECO:0000256" key="3">
    <source>
        <dbReference type="ARBA" id="ARBA00022741"/>
    </source>
</evidence>
<feature type="compositionally biased region" description="Basic and acidic residues" evidence="5">
    <location>
        <begin position="259"/>
        <end position="268"/>
    </location>
</feature>
<dbReference type="PANTHER" id="PTHR42711">
    <property type="entry name" value="ABC TRANSPORTER ATP-BINDING PROTEIN"/>
    <property type="match status" value="1"/>
</dbReference>
<evidence type="ECO:0000256" key="2">
    <source>
        <dbReference type="ARBA" id="ARBA00022448"/>
    </source>
</evidence>
<comment type="similarity">
    <text evidence="1">Belongs to the ABC transporter superfamily.</text>
</comment>
<feature type="compositionally biased region" description="Basic residues" evidence="5">
    <location>
        <begin position="269"/>
        <end position="278"/>
    </location>
</feature>
<dbReference type="Gene3D" id="3.40.50.300">
    <property type="entry name" value="P-loop containing nucleotide triphosphate hydrolases"/>
    <property type="match status" value="1"/>
</dbReference>
<accession>A0A0F8Z9Z6</accession>
<dbReference type="GO" id="GO:0005524">
    <property type="term" value="F:ATP binding"/>
    <property type="evidence" value="ECO:0007669"/>
    <property type="project" value="UniProtKB-KW"/>
</dbReference>
<sequence>MPKPGNVIEIKKLKKFFGDVKAVDGISFDVERGEIFGFLGPNGAGKTHFAGTSGGLIINVEQGETTLVAAGLKVPVWDIVEFDEIWEVYDHLAANPKEYPCVAIDSYSDLSAKCLELVVEQAEERDPNRLTDAAELRDHGRVTLKLGKVLRRFRDLPIPLILICGVRDPDEQDPRVRPSLPASVSRQARDYMDMIGYMSVVEETDDDKNVIGQQRKLRFYSPSGAVICKDRNGVFTMETDRKGVNDSSFPELVQFIKDNGPKTEEKKAVKPKRSVRKS</sequence>
<dbReference type="InterPro" id="IPR027417">
    <property type="entry name" value="P-loop_NTPase"/>
</dbReference>
<gene>
    <name evidence="6" type="ORF">LCGC14_2800060</name>
</gene>
<dbReference type="PANTHER" id="PTHR42711:SF5">
    <property type="entry name" value="ABC TRANSPORTER ATP-BINDING PROTEIN NATA"/>
    <property type="match status" value="1"/>
</dbReference>
<organism evidence="6">
    <name type="scientific">marine sediment metagenome</name>
    <dbReference type="NCBI Taxonomy" id="412755"/>
    <lineage>
        <taxon>unclassified sequences</taxon>
        <taxon>metagenomes</taxon>
        <taxon>ecological metagenomes</taxon>
    </lineage>
</organism>
<keyword evidence="4" id="KW-0067">ATP-binding</keyword>
<evidence type="ECO:0000256" key="1">
    <source>
        <dbReference type="ARBA" id="ARBA00005417"/>
    </source>
</evidence>
<keyword evidence="3" id="KW-0547">Nucleotide-binding</keyword>
<dbReference type="EMBL" id="LAZR01052518">
    <property type="protein sequence ID" value="KKK82770.1"/>
    <property type="molecule type" value="Genomic_DNA"/>
</dbReference>
<dbReference type="SUPFAM" id="SSF52540">
    <property type="entry name" value="P-loop containing nucleoside triphosphate hydrolases"/>
    <property type="match status" value="2"/>
</dbReference>
<reference evidence="6" key="1">
    <citation type="journal article" date="2015" name="Nature">
        <title>Complex archaea that bridge the gap between prokaryotes and eukaryotes.</title>
        <authorList>
            <person name="Spang A."/>
            <person name="Saw J.H."/>
            <person name="Jorgensen S.L."/>
            <person name="Zaremba-Niedzwiedzka K."/>
            <person name="Martijn J."/>
            <person name="Lind A.E."/>
            <person name="van Eijk R."/>
            <person name="Schleper C."/>
            <person name="Guy L."/>
            <person name="Ettema T.J."/>
        </authorList>
    </citation>
    <scope>NUCLEOTIDE SEQUENCE</scope>
</reference>
<keyword evidence="2" id="KW-0813">Transport</keyword>
<name>A0A0F8Z9Z6_9ZZZZ</name>
<comment type="caution">
    <text evidence="6">The sequence shown here is derived from an EMBL/GenBank/DDBJ whole genome shotgun (WGS) entry which is preliminary data.</text>
</comment>